<evidence type="ECO:0000256" key="2">
    <source>
        <dbReference type="ARBA" id="ARBA00022898"/>
    </source>
</evidence>
<dbReference type="InterPro" id="IPR036388">
    <property type="entry name" value="WH-like_DNA-bd_sf"/>
</dbReference>
<comment type="caution">
    <text evidence="7">The sequence shown here is derived from an EMBL/GenBank/DDBJ whole genome shotgun (WGS) entry which is preliminary data.</text>
</comment>
<keyword evidence="8" id="KW-1185">Reference proteome</keyword>
<sequence>MGNACVKTRILHLPLALRRDASSSLQEQIASEFRRLIEAGILPPGESLVSIREFSETYGVSRNTVVLAYQRLADEGYIETRPGTLARVARHIPVTHRRRPAPSAVPGARQVHAELIRPVRKSGLFPLPRAETSCTAAVDFQVGVTAPEMLSRKLLSRYTDALARGAERLCAYQSAEGMPQLRSAIAQYVAINKGIQAGERQIVIVNGAQEGLSLLAHLFLHEHADVWMEHPGYHGTYNIFSAYGARIHLQDVDGEGMILDGMPAAGKGIAHVTPAHQYPLGVVMTPARRAALVAWAQASGSLIIENDYDGDFCYEYERGEAQTALASLAPGNVVHLGSFSKALGPGFRLGYMICPPALVDEVSAAKSLLNTGSSWFEQTIVAEMMNTRAFGAHLRRMRSFYMARRDALLKVLAGFGGRIEGAQGAMHLCWTLPPCAPAAVELRDRLMRAGIRVYTMDEVAIHRCPERSARSLFLGYARVSLGDIAHLHAALRRIFGTPASTQEMPASTTDSALR</sequence>
<proteinExistence type="inferred from homology"/>
<keyword evidence="4" id="KW-0238">DNA-binding</keyword>
<dbReference type="AlphaFoldDB" id="A0A4S4AZI4"/>
<accession>A0A4S4AZI4</accession>
<dbReference type="EMBL" id="SSOC01000003">
    <property type="protein sequence ID" value="THF65600.1"/>
    <property type="molecule type" value="Genomic_DNA"/>
</dbReference>
<dbReference type="Proteomes" id="UP000308430">
    <property type="component" value="Unassembled WGS sequence"/>
</dbReference>
<name>A0A4S4AZI4_9RHOO</name>
<gene>
    <name evidence="7" type="ORF">E6C76_08475</name>
</gene>
<keyword evidence="7" id="KW-0032">Aminotransferase</keyword>
<dbReference type="SUPFAM" id="SSF46785">
    <property type="entry name" value="Winged helix' DNA-binding domain"/>
    <property type="match status" value="1"/>
</dbReference>
<keyword evidence="2" id="KW-0663">Pyridoxal phosphate</keyword>
<dbReference type="PROSITE" id="PS50949">
    <property type="entry name" value="HTH_GNTR"/>
    <property type="match status" value="1"/>
</dbReference>
<keyword evidence="7" id="KW-0808">Transferase</keyword>
<comment type="similarity">
    <text evidence="1">In the C-terminal section; belongs to the class-I pyridoxal-phosphate-dependent aminotransferase family.</text>
</comment>
<dbReference type="CDD" id="cd07377">
    <property type="entry name" value="WHTH_GntR"/>
    <property type="match status" value="1"/>
</dbReference>
<dbReference type="Pfam" id="PF00155">
    <property type="entry name" value="Aminotran_1_2"/>
    <property type="match status" value="1"/>
</dbReference>
<dbReference type="GO" id="GO:0003700">
    <property type="term" value="F:DNA-binding transcription factor activity"/>
    <property type="evidence" value="ECO:0007669"/>
    <property type="project" value="InterPro"/>
</dbReference>
<reference evidence="7 8" key="1">
    <citation type="submission" date="2019-04" db="EMBL/GenBank/DDBJ databases">
        <title>Azoarcus nasutitermitis sp. nov. isolated from termite nest.</title>
        <authorList>
            <person name="Lin S.-Y."/>
            <person name="Hameed A."/>
            <person name="Hsu Y.-H."/>
            <person name="Young C.-C."/>
        </authorList>
    </citation>
    <scope>NUCLEOTIDE SEQUENCE [LARGE SCALE GENOMIC DNA]</scope>
    <source>
        <strain evidence="7 8">CC-YHH838</strain>
    </source>
</reference>
<dbReference type="InterPro" id="IPR015424">
    <property type="entry name" value="PyrdxlP-dep_Trfase"/>
</dbReference>
<organism evidence="7 8">
    <name type="scientific">Pseudothauera nasutitermitis</name>
    <dbReference type="NCBI Taxonomy" id="2565930"/>
    <lineage>
        <taxon>Bacteria</taxon>
        <taxon>Pseudomonadati</taxon>
        <taxon>Pseudomonadota</taxon>
        <taxon>Betaproteobacteria</taxon>
        <taxon>Rhodocyclales</taxon>
        <taxon>Zoogloeaceae</taxon>
        <taxon>Pseudothauera</taxon>
    </lineage>
</organism>
<feature type="domain" description="HTH gntR-type" evidence="6">
    <location>
        <begin position="23"/>
        <end position="91"/>
    </location>
</feature>
<dbReference type="GO" id="GO:0003677">
    <property type="term" value="F:DNA binding"/>
    <property type="evidence" value="ECO:0007669"/>
    <property type="project" value="UniProtKB-KW"/>
</dbReference>
<dbReference type="InterPro" id="IPR051446">
    <property type="entry name" value="HTH_trans_reg/aminotransferase"/>
</dbReference>
<protein>
    <submittedName>
        <fullName evidence="7">PLP-dependent aminotransferase family protein</fullName>
    </submittedName>
</protein>
<dbReference type="Gene3D" id="1.10.10.10">
    <property type="entry name" value="Winged helix-like DNA-binding domain superfamily/Winged helix DNA-binding domain"/>
    <property type="match status" value="1"/>
</dbReference>
<evidence type="ECO:0000256" key="5">
    <source>
        <dbReference type="ARBA" id="ARBA00023163"/>
    </source>
</evidence>
<dbReference type="OrthoDB" id="9804020at2"/>
<dbReference type="Gene3D" id="3.40.640.10">
    <property type="entry name" value="Type I PLP-dependent aspartate aminotransferase-like (Major domain)"/>
    <property type="match status" value="1"/>
</dbReference>
<evidence type="ECO:0000256" key="3">
    <source>
        <dbReference type="ARBA" id="ARBA00023015"/>
    </source>
</evidence>
<evidence type="ECO:0000256" key="4">
    <source>
        <dbReference type="ARBA" id="ARBA00023125"/>
    </source>
</evidence>
<evidence type="ECO:0000313" key="7">
    <source>
        <dbReference type="EMBL" id="THF65600.1"/>
    </source>
</evidence>
<dbReference type="GO" id="GO:0030170">
    <property type="term" value="F:pyridoxal phosphate binding"/>
    <property type="evidence" value="ECO:0007669"/>
    <property type="project" value="InterPro"/>
</dbReference>
<keyword evidence="5" id="KW-0804">Transcription</keyword>
<dbReference type="CDD" id="cd00609">
    <property type="entry name" value="AAT_like"/>
    <property type="match status" value="1"/>
</dbReference>
<dbReference type="InterPro" id="IPR015421">
    <property type="entry name" value="PyrdxlP-dep_Trfase_major"/>
</dbReference>
<evidence type="ECO:0000313" key="8">
    <source>
        <dbReference type="Proteomes" id="UP000308430"/>
    </source>
</evidence>
<keyword evidence="3" id="KW-0805">Transcription regulation</keyword>
<dbReference type="SMART" id="SM00345">
    <property type="entry name" value="HTH_GNTR"/>
    <property type="match status" value="1"/>
</dbReference>
<dbReference type="PANTHER" id="PTHR46577">
    <property type="entry name" value="HTH-TYPE TRANSCRIPTIONAL REGULATORY PROTEIN GABR"/>
    <property type="match status" value="1"/>
</dbReference>
<dbReference type="GO" id="GO:0008483">
    <property type="term" value="F:transaminase activity"/>
    <property type="evidence" value="ECO:0007669"/>
    <property type="project" value="UniProtKB-KW"/>
</dbReference>
<dbReference type="PANTHER" id="PTHR46577:SF1">
    <property type="entry name" value="HTH-TYPE TRANSCRIPTIONAL REGULATORY PROTEIN GABR"/>
    <property type="match status" value="1"/>
</dbReference>
<evidence type="ECO:0000256" key="1">
    <source>
        <dbReference type="ARBA" id="ARBA00005384"/>
    </source>
</evidence>
<dbReference type="InterPro" id="IPR004839">
    <property type="entry name" value="Aminotransferase_I/II_large"/>
</dbReference>
<dbReference type="SUPFAM" id="SSF53383">
    <property type="entry name" value="PLP-dependent transferases"/>
    <property type="match status" value="1"/>
</dbReference>
<dbReference type="InterPro" id="IPR036390">
    <property type="entry name" value="WH_DNA-bd_sf"/>
</dbReference>
<evidence type="ECO:0000259" key="6">
    <source>
        <dbReference type="PROSITE" id="PS50949"/>
    </source>
</evidence>
<dbReference type="InterPro" id="IPR000524">
    <property type="entry name" value="Tscrpt_reg_HTH_GntR"/>
</dbReference>
<dbReference type="Pfam" id="PF00392">
    <property type="entry name" value="GntR"/>
    <property type="match status" value="1"/>
</dbReference>